<feature type="region of interest" description="Disordered" evidence="1">
    <location>
        <begin position="1"/>
        <end position="66"/>
    </location>
</feature>
<reference evidence="2" key="1">
    <citation type="submission" date="2020-03" db="EMBL/GenBank/DDBJ databases">
        <authorList>
            <person name="Weist P."/>
        </authorList>
    </citation>
    <scope>NUCLEOTIDE SEQUENCE</scope>
</reference>
<dbReference type="AlphaFoldDB" id="A0A9N7VJV8"/>
<name>A0A9N7VJV8_PLEPL</name>
<proteinExistence type="predicted"/>
<evidence type="ECO:0000256" key="1">
    <source>
        <dbReference type="SAM" id="MobiDB-lite"/>
    </source>
</evidence>
<sequence>MKIYRGDSEGGESTAAAERETSSSEMERLRGGREEKRETPVEEEEEERESSGESRLRISTAKQKDQSLSDLLLRLQEQLRLVTSKSRLSVVDLGGIGLLRWNNAPCSAVCHSWRRVLKGSNEIGLEVLTCPSGGEGRGGEGREGRE</sequence>
<protein>
    <submittedName>
        <fullName evidence="2">Uncharacterized protein</fullName>
    </submittedName>
</protein>
<dbReference type="Proteomes" id="UP001153269">
    <property type="component" value="Unassembled WGS sequence"/>
</dbReference>
<accession>A0A9N7VJV8</accession>
<feature type="compositionally biased region" description="Basic and acidic residues" evidence="1">
    <location>
        <begin position="49"/>
        <end position="66"/>
    </location>
</feature>
<gene>
    <name evidence="2" type="ORF">PLEPLA_LOCUS40038</name>
</gene>
<comment type="caution">
    <text evidence="2">The sequence shown here is derived from an EMBL/GenBank/DDBJ whole genome shotgun (WGS) entry which is preliminary data.</text>
</comment>
<organism evidence="2 3">
    <name type="scientific">Pleuronectes platessa</name>
    <name type="common">European plaice</name>
    <dbReference type="NCBI Taxonomy" id="8262"/>
    <lineage>
        <taxon>Eukaryota</taxon>
        <taxon>Metazoa</taxon>
        <taxon>Chordata</taxon>
        <taxon>Craniata</taxon>
        <taxon>Vertebrata</taxon>
        <taxon>Euteleostomi</taxon>
        <taxon>Actinopterygii</taxon>
        <taxon>Neopterygii</taxon>
        <taxon>Teleostei</taxon>
        <taxon>Neoteleostei</taxon>
        <taxon>Acanthomorphata</taxon>
        <taxon>Carangaria</taxon>
        <taxon>Pleuronectiformes</taxon>
        <taxon>Pleuronectoidei</taxon>
        <taxon>Pleuronectidae</taxon>
        <taxon>Pleuronectes</taxon>
    </lineage>
</organism>
<dbReference type="EMBL" id="CADEAL010004123">
    <property type="protein sequence ID" value="CAB1452298.1"/>
    <property type="molecule type" value="Genomic_DNA"/>
</dbReference>
<keyword evidence="3" id="KW-1185">Reference proteome</keyword>
<evidence type="ECO:0000313" key="3">
    <source>
        <dbReference type="Proteomes" id="UP001153269"/>
    </source>
</evidence>
<feature type="compositionally biased region" description="Basic and acidic residues" evidence="1">
    <location>
        <begin position="17"/>
        <end position="40"/>
    </location>
</feature>
<evidence type="ECO:0000313" key="2">
    <source>
        <dbReference type="EMBL" id="CAB1452298.1"/>
    </source>
</evidence>